<organism evidence="2 3">
    <name type="scientific">Caerostris extrusa</name>
    <name type="common">Bark spider</name>
    <name type="synonym">Caerostris bankana</name>
    <dbReference type="NCBI Taxonomy" id="172846"/>
    <lineage>
        <taxon>Eukaryota</taxon>
        <taxon>Metazoa</taxon>
        <taxon>Ecdysozoa</taxon>
        <taxon>Arthropoda</taxon>
        <taxon>Chelicerata</taxon>
        <taxon>Arachnida</taxon>
        <taxon>Araneae</taxon>
        <taxon>Araneomorphae</taxon>
        <taxon>Entelegynae</taxon>
        <taxon>Araneoidea</taxon>
        <taxon>Araneidae</taxon>
        <taxon>Caerostris</taxon>
    </lineage>
</organism>
<protein>
    <submittedName>
        <fullName evidence="2">Uncharacterized protein</fullName>
    </submittedName>
</protein>
<keyword evidence="3" id="KW-1185">Reference proteome</keyword>
<feature type="non-terminal residue" evidence="2">
    <location>
        <position position="1"/>
    </location>
</feature>
<reference evidence="2 3" key="1">
    <citation type="submission" date="2021-06" db="EMBL/GenBank/DDBJ databases">
        <title>Caerostris extrusa draft genome.</title>
        <authorList>
            <person name="Kono N."/>
            <person name="Arakawa K."/>
        </authorList>
    </citation>
    <scope>NUCLEOTIDE SEQUENCE [LARGE SCALE GENOMIC DNA]</scope>
</reference>
<name>A0AAV4RIJ9_CAEEX</name>
<evidence type="ECO:0000313" key="3">
    <source>
        <dbReference type="Proteomes" id="UP001054945"/>
    </source>
</evidence>
<evidence type="ECO:0000256" key="1">
    <source>
        <dbReference type="SAM" id="MobiDB-lite"/>
    </source>
</evidence>
<dbReference type="AlphaFoldDB" id="A0AAV4RIJ9"/>
<comment type="caution">
    <text evidence="2">The sequence shown here is derived from an EMBL/GenBank/DDBJ whole genome shotgun (WGS) entry which is preliminary data.</text>
</comment>
<feature type="region of interest" description="Disordered" evidence="1">
    <location>
        <begin position="1"/>
        <end position="30"/>
    </location>
</feature>
<dbReference type="EMBL" id="BPLR01008113">
    <property type="protein sequence ID" value="GIY22163.1"/>
    <property type="molecule type" value="Genomic_DNA"/>
</dbReference>
<feature type="compositionally biased region" description="Polar residues" evidence="1">
    <location>
        <begin position="1"/>
        <end position="12"/>
    </location>
</feature>
<accession>A0AAV4RIJ9</accession>
<sequence length="30" mass="3496">ENRPTATLSMRSFNPHLDACPQRQVRQKTL</sequence>
<gene>
    <name evidence="2" type="ORF">CEXT_527201</name>
</gene>
<dbReference type="Proteomes" id="UP001054945">
    <property type="component" value="Unassembled WGS sequence"/>
</dbReference>
<evidence type="ECO:0000313" key="2">
    <source>
        <dbReference type="EMBL" id="GIY22163.1"/>
    </source>
</evidence>
<proteinExistence type="predicted"/>